<dbReference type="EMBL" id="JAYKBW010000006">
    <property type="protein sequence ID" value="MEB3074892.1"/>
    <property type="molecule type" value="Genomic_DNA"/>
</dbReference>
<keyword evidence="2" id="KW-1185">Reference proteome</keyword>
<comment type="caution">
    <text evidence="1">The sequence shown here is derived from an EMBL/GenBank/DDBJ whole genome shotgun (WGS) entry which is preliminary data.</text>
</comment>
<dbReference type="RefSeq" id="WP_323983197.1">
    <property type="nucleotide sequence ID" value="NZ_JAYKBW010000006.1"/>
</dbReference>
<accession>A0ABU5ZAX7</accession>
<dbReference type="Proteomes" id="UP001311730">
    <property type="component" value="Unassembled WGS sequence"/>
</dbReference>
<sequence length="127" mass="14863">MDHYNQLQLTLEECHAVTPNGIRIQISASQEGQTLTLSKDMTEMKGNATFSVFITAKLFKPTPYGEAAAQEYPPRIPFLRPTYSLNIMDYENRERFEVTGNTDKNKHKRKSFFKWQWDIIREQMEAL</sequence>
<name>A0ABU5ZAX7_9FLAO</name>
<proteinExistence type="predicted"/>
<organism evidence="1 2">
    <name type="scientific">Capnocytophaga gingivalis</name>
    <dbReference type="NCBI Taxonomy" id="1017"/>
    <lineage>
        <taxon>Bacteria</taxon>
        <taxon>Pseudomonadati</taxon>
        <taxon>Bacteroidota</taxon>
        <taxon>Flavobacteriia</taxon>
        <taxon>Flavobacteriales</taxon>
        <taxon>Flavobacteriaceae</taxon>
        <taxon>Capnocytophaga</taxon>
    </lineage>
</organism>
<evidence type="ECO:0000313" key="2">
    <source>
        <dbReference type="Proteomes" id="UP001311730"/>
    </source>
</evidence>
<evidence type="ECO:0000313" key="1">
    <source>
        <dbReference type="EMBL" id="MEB3074892.1"/>
    </source>
</evidence>
<reference evidence="1 2" key="1">
    <citation type="submission" date="2023-12" db="EMBL/GenBank/DDBJ databases">
        <title>Genomic sequences of Capnocytophaga and Parvimonas strains.</title>
        <authorList>
            <person name="Watt R.M."/>
            <person name="Wang M."/>
            <person name="Yang T."/>
            <person name="Tong W.M."/>
        </authorList>
    </citation>
    <scope>NUCLEOTIDE SEQUENCE [LARGE SCALE GENOMIC DNA]</scope>
    <source>
        <strain evidence="1 2">CCUG 13096</strain>
    </source>
</reference>
<gene>
    <name evidence="1" type="ORF">VJJ08_06200</name>
</gene>
<protein>
    <submittedName>
        <fullName evidence="1">Uncharacterized protein</fullName>
    </submittedName>
</protein>